<evidence type="ECO:0008006" key="4">
    <source>
        <dbReference type="Google" id="ProtNLM"/>
    </source>
</evidence>
<accession>A0AAC9I5P5</accession>
<evidence type="ECO:0000313" key="2">
    <source>
        <dbReference type="EMBL" id="AOW08372.1"/>
    </source>
</evidence>
<protein>
    <recommendedName>
        <fullName evidence="4">Carboxypeptidase-like regulatory domain-containing protein</fullName>
    </recommendedName>
</protein>
<sequence>MKKNLLIIVLFLIVPITQIFAQTKVSGIVVDKTKQPVPFANIVFKNTSISTVTNEDGRFYIESPTTQQTLVVSSVGFSEKEITLTKSVNYNFTVELNDQESLKEVVIYTGKTSKKDNPALAILRKIWERKRKNGLHLFDQYQMEKYEKVEFDINSIDSAYKKNKLFKGMEFIFDHVDTSKITGKTYLPVFINEALSDVYGDNKIAKVKEIIKANKTSGYEGNQQILSFIKDLYSDYDIYNNHILLFDKSFTSPLSTTGIDTYNYVLKDSAFIDKKWCYNIVFYPRRKNELTFKGDFWVNDTTFAIKKINMAVTKSANINWVKDIYVEQEFEVLNDSVFILTKDYLMSDFAVNKKEKSKGVYGKRTTFYQNHQFNIPKPEKFFKEEVNFVDNEVYKKNDEYWEENRFEKLNKDEQGVYKMLDTLKTVPAFKRLANLVTILASGYINFENFDFGPIFSTFGYNEVEGLRVQLGGRTYFGPNDPWRVQAYTAYGFEDQKFKYGFAGKWMIDKKNRIIISGGNRHDIEQLGASLTTSNDVLARNYGSSAFITTGSNGKLTNIELTNAYIAIEPVKNLTFQTGVTYKTLESASPVFSLDYYTTLPSAENPEGVIKNKTTQSEFNIQAEYTPKRRTIAYGVERSIANSPYTTLFVNYSQGYKGVFNSDFNYKKLEFYYKQPIIIGPLGRTNLILELGKTFGTVPLGLLSVVPGNQTLFTIENSFSNLNYYEFVTDKYATLQWNHDFNGRLFARIPFMRKLNWRELIGVKAAYGTVSDANRAINASGLNYVAPENIYWEYNAGIGNIFKVFRLDFSWRGSYLNMPDINRFAIKGSFGFYF</sequence>
<dbReference type="InterPro" id="IPR043741">
    <property type="entry name" value="DUF5686"/>
</dbReference>
<dbReference type="AlphaFoldDB" id="A0AAC9I5P5"/>
<organism evidence="2 3">
    <name type="scientific">Flavobacterium gilvum</name>
    <dbReference type="NCBI Taxonomy" id="1492737"/>
    <lineage>
        <taxon>Bacteria</taxon>
        <taxon>Pseudomonadati</taxon>
        <taxon>Bacteroidota</taxon>
        <taxon>Flavobacteriia</taxon>
        <taxon>Flavobacteriales</taxon>
        <taxon>Flavobacteriaceae</taxon>
        <taxon>Flavobacterium</taxon>
    </lineage>
</organism>
<feature type="chain" id="PRO_5042152769" description="Carboxypeptidase-like regulatory domain-containing protein" evidence="1">
    <location>
        <begin position="22"/>
        <end position="833"/>
    </location>
</feature>
<dbReference type="KEGG" id="fgl:EM308_01990"/>
<dbReference type="SUPFAM" id="SSF49464">
    <property type="entry name" value="Carboxypeptidase regulatory domain-like"/>
    <property type="match status" value="1"/>
</dbReference>
<dbReference type="Proteomes" id="UP000175968">
    <property type="component" value="Chromosome"/>
</dbReference>
<keyword evidence="1" id="KW-0732">Signal</keyword>
<evidence type="ECO:0000256" key="1">
    <source>
        <dbReference type="SAM" id="SignalP"/>
    </source>
</evidence>
<keyword evidence="3" id="KW-1185">Reference proteome</keyword>
<feature type="signal peptide" evidence="1">
    <location>
        <begin position="1"/>
        <end position="21"/>
    </location>
</feature>
<dbReference type="EMBL" id="CP017479">
    <property type="protein sequence ID" value="AOW08372.1"/>
    <property type="molecule type" value="Genomic_DNA"/>
</dbReference>
<dbReference type="Gene3D" id="2.60.40.1120">
    <property type="entry name" value="Carboxypeptidase-like, regulatory domain"/>
    <property type="match status" value="1"/>
</dbReference>
<dbReference type="Pfam" id="PF18939">
    <property type="entry name" value="DUF5686"/>
    <property type="match status" value="1"/>
</dbReference>
<name>A0AAC9I5P5_9FLAO</name>
<proteinExistence type="predicted"/>
<dbReference type="RefSeq" id="WP_035636488.1">
    <property type="nucleotide sequence ID" value="NZ_CP017479.1"/>
</dbReference>
<evidence type="ECO:0000313" key="3">
    <source>
        <dbReference type="Proteomes" id="UP000175968"/>
    </source>
</evidence>
<dbReference type="InterPro" id="IPR008969">
    <property type="entry name" value="CarboxyPept-like_regulatory"/>
</dbReference>
<dbReference type="Pfam" id="PF13715">
    <property type="entry name" value="CarbopepD_reg_2"/>
    <property type="match status" value="1"/>
</dbReference>
<reference evidence="2 3" key="1">
    <citation type="submission" date="2016-10" db="EMBL/GenBank/DDBJ databases">
        <title>Flavobacterium gilvum sp. nov., isolated from stream water.</title>
        <authorList>
            <person name="Shin S.-K."/>
            <person name="Cho Y.-J."/>
            <person name="Yi H."/>
        </authorList>
    </citation>
    <scope>NUCLEOTIDE SEQUENCE [LARGE SCALE GENOMIC DNA]</scope>
    <source>
        <strain evidence="2 3">EM1308</strain>
    </source>
</reference>
<gene>
    <name evidence="2" type="ORF">EM308_01990</name>
</gene>